<evidence type="ECO:0000313" key="2">
    <source>
        <dbReference type="EMBL" id="USV57309.1"/>
    </source>
</evidence>
<organism evidence="2 3">
    <name type="scientific">Aeromonas encheleia</name>
    <dbReference type="NCBI Taxonomy" id="73010"/>
    <lineage>
        <taxon>Bacteria</taxon>
        <taxon>Pseudomonadati</taxon>
        <taxon>Pseudomonadota</taxon>
        <taxon>Gammaproteobacteria</taxon>
        <taxon>Aeromonadales</taxon>
        <taxon>Aeromonadaceae</taxon>
        <taxon>Aeromonas</taxon>
    </lineage>
</organism>
<feature type="signal peptide" evidence="1">
    <location>
        <begin position="1"/>
        <end position="18"/>
    </location>
</feature>
<proteinExistence type="predicted"/>
<evidence type="ECO:0000256" key="1">
    <source>
        <dbReference type="SAM" id="SignalP"/>
    </source>
</evidence>
<gene>
    <name evidence="2" type="ORF">NHF51_18590</name>
</gene>
<keyword evidence="1" id="KW-0732">Signal</keyword>
<evidence type="ECO:0000313" key="3">
    <source>
        <dbReference type="Proteomes" id="UP001056890"/>
    </source>
</evidence>
<dbReference type="RefSeq" id="WP_252995166.1">
    <property type="nucleotide sequence ID" value="NZ_CP099717.1"/>
</dbReference>
<name>A0AAE9SEF3_9GAMM</name>
<sequence length="143" mass="15006">MKKCLLIALTALPLVAHAGLMDSLTDTVTSSLTSSAKEMAGSAMDSAMDSASNEAIKKALDIKEGASNKQAIKDKLGAPASTRTEAGQEVWSYDLTALNKVSPMLAETSKTLFKDAEAAQKSVVIKFEGETVKTLNLADNAKV</sequence>
<dbReference type="Proteomes" id="UP001056890">
    <property type="component" value="Chromosome"/>
</dbReference>
<feature type="chain" id="PRO_5041920975" evidence="1">
    <location>
        <begin position="19"/>
        <end position="143"/>
    </location>
</feature>
<dbReference type="AlphaFoldDB" id="A0AAE9SEF3"/>
<accession>A0AAE9SEF3</accession>
<reference evidence="2" key="1">
    <citation type="submission" date="2022-06" db="EMBL/GenBank/DDBJ databases">
        <title>Complete Genome of Aeromonas sp. Strain SOD01 Isolated from an Urban Freshwater Stream.</title>
        <authorList>
            <person name="Williams L.E."/>
            <person name="Brysgel T."/>
            <person name="Capestro E.M."/>
            <person name="Foltz G.V."/>
            <person name="Gardner A.E."/>
            <person name="Ingrassia J."/>
            <person name="Peterson E."/>
            <person name="Arruda J."/>
            <person name="Flaherty I."/>
            <person name="Hunt M."/>
            <person name="Pappas G."/>
            <person name="Ramsaran S."/>
            <person name="Rocha M."/>
        </authorList>
    </citation>
    <scope>NUCLEOTIDE SEQUENCE</scope>
    <source>
        <strain evidence="2">SOD01</strain>
    </source>
</reference>
<protein>
    <submittedName>
        <fullName evidence="2">Uncharacterized protein</fullName>
    </submittedName>
</protein>
<keyword evidence="3" id="KW-1185">Reference proteome</keyword>
<dbReference type="EMBL" id="CP099717">
    <property type="protein sequence ID" value="USV57309.1"/>
    <property type="molecule type" value="Genomic_DNA"/>
</dbReference>